<sequence>RKHLPLLLSRGRVRGCGRRGPVRRGRDVHGVVHELGARVGTVPRRVPAPPAQAHRRDLQRRGGGADGVPRHGAGEPGPPPHDPIPGAPASSTLPSRRRHGHRHRLARRQRQPPRHPSTGSPPPPPNQLKTPDDQRTNSKQGAQQLKPIPRAQRREREGWSWRFCKTTLMTRHACQAAEAHVYSPMPQAVSTRSLALARISAPSLLVTSRRMAASMPPLSSAPATSKPTLHTCSTYLAFPIWSPKCGRHSFGIPSQTLSVVEFQPPCVQNPAMAACQSTSSCGA</sequence>
<feature type="region of interest" description="Disordered" evidence="1">
    <location>
        <begin position="39"/>
        <end position="156"/>
    </location>
</feature>
<feature type="compositionally biased region" description="Pro residues" evidence="1">
    <location>
        <begin position="76"/>
        <end position="86"/>
    </location>
</feature>
<evidence type="ECO:0000313" key="3">
    <source>
        <dbReference type="Proteomes" id="UP000015106"/>
    </source>
</evidence>
<evidence type="ECO:0000256" key="1">
    <source>
        <dbReference type="SAM" id="MobiDB-lite"/>
    </source>
</evidence>
<dbReference type="Gramene" id="TuG1812G0100003271.01.T01">
    <property type="protein sequence ID" value="TuG1812G0100003271.01.T01.cds317046"/>
    <property type="gene ID" value="TuG1812G0100003271.01"/>
</dbReference>
<organism evidence="2 3">
    <name type="scientific">Triticum urartu</name>
    <name type="common">Red wild einkorn</name>
    <name type="synonym">Crithodium urartu</name>
    <dbReference type="NCBI Taxonomy" id="4572"/>
    <lineage>
        <taxon>Eukaryota</taxon>
        <taxon>Viridiplantae</taxon>
        <taxon>Streptophyta</taxon>
        <taxon>Embryophyta</taxon>
        <taxon>Tracheophyta</taxon>
        <taxon>Spermatophyta</taxon>
        <taxon>Magnoliopsida</taxon>
        <taxon>Liliopsida</taxon>
        <taxon>Poales</taxon>
        <taxon>Poaceae</taxon>
        <taxon>BOP clade</taxon>
        <taxon>Pooideae</taxon>
        <taxon>Triticodae</taxon>
        <taxon>Triticeae</taxon>
        <taxon>Triticinae</taxon>
        <taxon>Triticum</taxon>
    </lineage>
</organism>
<dbReference type="EnsemblPlants" id="TuG1812G0100003271.01.T01">
    <property type="protein sequence ID" value="TuG1812G0100003271.01.T01.cds317046"/>
    <property type="gene ID" value="TuG1812G0100003271.01"/>
</dbReference>
<protein>
    <submittedName>
        <fullName evidence="2">Uncharacterized protein</fullName>
    </submittedName>
</protein>
<proteinExistence type="predicted"/>
<evidence type="ECO:0000313" key="2">
    <source>
        <dbReference type="EnsemblPlants" id="TuG1812G0100003271.01.T01.cds317046"/>
    </source>
</evidence>
<dbReference type="AlphaFoldDB" id="A0A8R7P630"/>
<accession>A0A8R7P630</accession>
<keyword evidence="3" id="KW-1185">Reference proteome</keyword>
<dbReference type="Proteomes" id="UP000015106">
    <property type="component" value="Chromosome 1"/>
</dbReference>
<reference evidence="2" key="2">
    <citation type="submission" date="2018-03" db="EMBL/GenBank/DDBJ databases">
        <title>The Triticum urartu genome reveals the dynamic nature of wheat genome evolution.</title>
        <authorList>
            <person name="Ling H."/>
            <person name="Ma B."/>
            <person name="Shi X."/>
            <person name="Liu H."/>
            <person name="Dong L."/>
            <person name="Sun H."/>
            <person name="Cao Y."/>
            <person name="Gao Q."/>
            <person name="Zheng S."/>
            <person name="Li Y."/>
            <person name="Yu Y."/>
            <person name="Du H."/>
            <person name="Qi M."/>
            <person name="Li Y."/>
            <person name="Yu H."/>
            <person name="Cui Y."/>
            <person name="Wang N."/>
            <person name="Chen C."/>
            <person name="Wu H."/>
            <person name="Zhao Y."/>
            <person name="Zhang J."/>
            <person name="Li Y."/>
            <person name="Zhou W."/>
            <person name="Zhang B."/>
            <person name="Hu W."/>
            <person name="Eijk M."/>
            <person name="Tang J."/>
            <person name="Witsenboer H."/>
            <person name="Zhao S."/>
            <person name="Li Z."/>
            <person name="Zhang A."/>
            <person name="Wang D."/>
            <person name="Liang C."/>
        </authorList>
    </citation>
    <scope>NUCLEOTIDE SEQUENCE [LARGE SCALE GENOMIC DNA]</scope>
    <source>
        <strain evidence="2">cv. G1812</strain>
    </source>
</reference>
<reference evidence="3" key="1">
    <citation type="journal article" date="2013" name="Nature">
        <title>Draft genome of the wheat A-genome progenitor Triticum urartu.</title>
        <authorList>
            <person name="Ling H.Q."/>
            <person name="Zhao S."/>
            <person name="Liu D."/>
            <person name="Wang J."/>
            <person name="Sun H."/>
            <person name="Zhang C."/>
            <person name="Fan H."/>
            <person name="Li D."/>
            <person name="Dong L."/>
            <person name="Tao Y."/>
            <person name="Gao C."/>
            <person name="Wu H."/>
            <person name="Li Y."/>
            <person name="Cui Y."/>
            <person name="Guo X."/>
            <person name="Zheng S."/>
            <person name="Wang B."/>
            <person name="Yu K."/>
            <person name="Liang Q."/>
            <person name="Yang W."/>
            <person name="Lou X."/>
            <person name="Chen J."/>
            <person name="Feng M."/>
            <person name="Jian J."/>
            <person name="Zhang X."/>
            <person name="Luo G."/>
            <person name="Jiang Y."/>
            <person name="Liu J."/>
            <person name="Wang Z."/>
            <person name="Sha Y."/>
            <person name="Zhang B."/>
            <person name="Wu H."/>
            <person name="Tang D."/>
            <person name="Shen Q."/>
            <person name="Xue P."/>
            <person name="Zou S."/>
            <person name="Wang X."/>
            <person name="Liu X."/>
            <person name="Wang F."/>
            <person name="Yang Y."/>
            <person name="An X."/>
            <person name="Dong Z."/>
            <person name="Zhang K."/>
            <person name="Zhang X."/>
            <person name="Luo M.C."/>
            <person name="Dvorak J."/>
            <person name="Tong Y."/>
            <person name="Wang J."/>
            <person name="Yang H."/>
            <person name="Li Z."/>
            <person name="Wang D."/>
            <person name="Zhang A."/>
            <person name="Wang J."/>
        </authorList>
    </citation>
    <scope>NUCLEOTIDE SEQUENCE</scope>
    <source>
        <strain evidence="3">cv. G1812</strain>
    </source>
</reference>
<feature type="compositionally biased region" description="Basic residues" evidence="1">
    <location>
        <begin position="95"/>
        <end position="113"/>
    </location>
</feature>
<name>A0A8R7P630_TRIUA</name>
<reference evidence="2" key="3">
    <citation type="submission" date="2022-06" db="UniProtKB">
        <authorList>
            <consortium name="EnsemblPlants"/>
        </authorList>
    </citation>
    <scope>IDENTIFICATION</scope>
</reference>